<dbReference type="Proteomes" id="UP000334990">
    <property type="component" value="Unassembled WGS sequence"/>
</dbReference>
<keyword evidence="1" id="KW-1133">Transmembrane helix</keyword>
<dbReference type="AlphaFoldDB" id="A0A5M3WE84"/>
<dbReference type="OrthoDB" id="3525776at2"/>
<name>A0A5M3WE84_9ACTN</name>
<feature type="transmembrane region" description="Helical" evidence="1">
    <location>
        <begin position="41"/>
        <end position="59"/>
    </location>
</feature>
<accession>A0A5M3WE84</accession>
<reference evidence="2 3" key="1">
    <citation type="submission" date="2019-10" db="EMBL/GenBank/DDBJ databases">
        <title>Whole genome shotgun sequence of Acrocarpospora corrugata NBRC 13972.</title>
        <authorList>
            <person name="Ichikawa N."/>
            <person name="Kimura A."/>
            <person name="Kitahashi Y."/>
            <person name="Komaki H."/>
            <person name="Oguchi A."/>
        </authorList>
    </citation>
    <scope>NUCLEOTIDE SEQUENCE [LARGE SCALE GENOMIC DNA]</scope>
    <source>
        <strain evidence="2 3">NBRC 13972</strain>
    </source>
</reference>
<keyword evidence="3" id="KW-1185">Reference proteome</keyword>
<dbReference type="EMBL" id="BLAD01000086">
    <property type="protein sequence ID" value="GES04718.1"/>
    <property type="molecule type" value="Genomic_DNA"/>
</dbReference>
<evidence type="ECO:0000313" key="3">
    <source>
        <dbReference type="Proteomes" id="UP000334990"/>
    </source>
</evidence>
<keyword evidence="1" id="KW-0472">Membrane</keyword>
<gene>
    <name evidence="2" type="ORF">Acor_67860</name>
</gene>
<protein>
    <submittedName>
        <fullName evidence="2">Uncharacterized protein</fullName>
    </submittedName>
</protein>
<comment type="caution">
    <text evidence="2">The sequence shown here is derived from an EMBL/GenBank/DDBJ whole genome shotgun (WGS) entry which is preliminary data.</text>
</comment>
<proteinExistence type="predicted"/>
<evidence type="ECO:0000256" key="1">
    <source>
        <dbReference type="SAM" id="Phobius"/>
    </source>
</evidence>
<dbReference type="RefSeq" id="WP_155340788.1">
    <property type="nucleotide sequence ID" value="NZ_BAAABN010000031.1"/>
</dbReference>
<sequence>MPINRRDLHDLLDERSRHAFERPIPWEPLRARVRAARRRRLAVVAGVVAVVASASMLSLRGPEKGDQTITASAGGPIPAQLEEADGTVYRRVATATLDASREKTVTFDVEVRGRPLAILPNCPTKSMFMMPDVTVRVPGVATVFTLSPLPFLSDACETNRPVDVMPLPAGTRRARFTVKAPKGFEDVRLQKWRFGVYEWTPPATMKAASPPAEPPAGFGGYTLITKKSITWPAVRELTVTVPNEGRSMAFLTYCGGDVAGRLAQEVRVNGRLIKSSIVCSASPADRGIVFTTLGGPRPRSQKTVTIQVRLVAKVPDHQHRPGALTVAVYDEPG</sequence>
<organism evidence="2 3">
    <name type="scientific">Acrocarpospora corrugata</name>
    <dbReference type="NCBI Taxonomy" id="35763"/>
    <lineage>
        <taxon>Bacteria</taxon>
        <taxon>Bacillati</taxon>
        <taxon>Actinomycetota</taxon>
        <taxon>Actinomycetes</taxon>
        <taxon>Streptosporangiales</taxon>
        <taxon>Streptosporangiaceae</taxon>
        <taxon>Acrocarpospora</taxon>
    </lineage>
</organism>
<keyword evidence="1" id="KW-0812">Transmembrane</keyword>
<evidence type="ECO:0000313" key="2">
    <source>
        <dbReference type="EMBL" id="GES04718.1"/>
    </source>
</evidence>